<dbReference type="eggNOG" id="ENOG502SHGB">
    <property type="taxonomic scope" value="Eukaryota"/>
</dbReference>
<dbReference type="AlphaFoldDB" id="W4JRV6"/>
<sequence length="280" mass="28166">MAPIFIIALSIMASSMVLAHPFAVDNSTLLANGQDAQVLNAEFADLKSTDPCNNGETACIKNSFATCNGTSWETQRCPSSKQCFALPLIRGNGTFVACTSPNNAQSIISATGAKGGVVSTASSNVTVSFPIVNSTSSTDDNDDDDCSSDDDDGNDDNGQGDGTPDDSGDDSTTVTITITLPASGSVTLPTETQTFPPAEASSLISSLTAGGSFSIVTIIPASSAVSSATANTVSAATGDSRNGAVNASAPTPTTIFLTPRPKSATATPTSSSTSGEYAGY</sequence>
<organism evidence="3 4">
    <name type="scientific">Heterobasidion irregulare (strain TC 32-1)</name>
    <dbReference type="NCBI Taxonomy" id="747525"/>
    <lineage>
        <taxon>Eukaryota</taxon>
        <taxon>Fungi</taxon>
        <taxon>Dikarya</taxon>
        <taxon>Basidiomycota</taxon>
        <taxon>Agaricomycotina</taxon>
        <taxon>Agaricomycetes</taxon>
        <taxon>Russulales</taxon>
        <taxon>Bondarzewiaceae</taxon>
        <taxon>Heterobasidion</taxon>
        <taxon>Heterobasidion annosum species complex</taxon>
    </lineage>
</organism>
<dbReference type="EMBL" id="KI925465">
    <property type="protein sequence ID" value="ETW75825.1"/>
    <property type="molecule type" value="Genomic_DNA"/>
</dbReference>
<dbReference type="HOGENOM" id="CLU_082173_0_0_1"/>
<evidence type="ECO:0000256" key="2">
    <source>
        <dbReference type="SAM" id="SignalP"/>
    </source>
</evidence>
<dbReference type="GeneID" id="20677970"/>
<feature type="region of interest" description="Disordered" evidence="1">
    <location>
        <begin position="131"/>
        <end position="173"/>
    </location>
</feature>
<feature type="chain" id="PRO_5004843852" description="Carbohydrate-binding module family 19 domain-containing protein" evidence="2">
    <location>
        <begin position="20"/>
        <end position="280"/>
    </location>
</feature>
<keyword evidence="4" id="KW-1185">Reference proteome</keyword>
<reference evidence="3 4" key="1">
    <citation type="journal article" date="2012" name="New Phytol.">
        <title>Insight into trade-off between wood decay and parasitism from the genome of a fungal forest pathogen.</title>
        <authorList>
            <person name="Olson A."/>
            <person name="Aerts A."/>
            <person name="Asiegbu F."/>
            <person name="Belbahri L."/>
            <person name="Bouzid O."/>
            <person name="Broberg A."/>
            <person name="Canback B."/>
            <person name="Coutinho P.M."/>
            <person name="Cullen D."/>
            <person name="Dalman K."/>
            <person name="Deflorio G."/>
            <person name="van Diepen L.T."/>
            <person name="Dunand C."/>
            <person name="Duplessis S."/>
            <person name="Durling M."/>
            <person name="Gonthier P."/>
            <person name="Grimwood J."/>
            <person name="Fossdal C.G."/>
            <person name="Hansson D."/>
            <person name="Henrissat B."/>
            <person name="Hietala A."/>
            <person name="Himmelstrand K."/>
            <person name="Hoffmeister D."/>
            <person name="Hogberg N."/>
            <person name="James T.Y."/>
            <person name="Karlsson M."/>
            <person name="Kohler A."/>
            <person name="Kues U."/>
            <person name="Lee Y.H."/>
            <person name="Lin Y.C."/>
            <person name="Lind M."/>
            <person name="Lindquist E."/>
            <person name="Lombard V."/>
            <person name="Lucas S."/>
            <person name="Lunden K."/>
            <person name="Morin E."/>
            <person name="Murat C."/>
            <person name="Park J."/>
            <person name="Raffaello T."/>
            <person name="Rouze P."/>
            <person name="Salamov A."/>
            <person name="Schmutz J."/>
            <person name="Solheim H."/>
            <person name="Stahlberg J."/>
            <person name="Velez H."/>
            <person name="de Vries R.P."/>
            <person name="Wiebenga A."/>
            <person name="Woodward S."/>
            <person name="Yakovlev I."/>
            <person name="Garbelotto M."/>
            <person name="Martin F."/>
            <person name="Grigoriev I.V."/>
            <person name="Stenlid J."/>
        </authorList>
    </citation>
    <scope>NUCLEOTIDE SEQUENCE [LARGE SCALE GENOMIC DNA]</scope>
    <source>
        <strain evidence="3 4">TC 32-1</strain>
    </source>
</reference>
<evidence type="ECO:0000313" key="4">
    <source>
        <dbReference type="Proteomes" id="UP000030671"/>
    </source>
</evidence>
<feature type="compositionally biased region" description="Acidic residues" evidence="1">
    <location>
        <begin position="139"/>
        <end position="155"/>
    </location>
</feature>
<proteinExistence type="predicted"/>
<dbReference type="KEGG" id="hir:HETIRDRAFT_481330"/>
<dbReference type="InParanoid" id="W4JRV6"/>
<feature type="signal peptide" evidence="2">
    <location>
        <begin position="1"/>
        <end position="19"/>
    </location>
</feature>
<feature type="compositionally biased region" description="Low complexity" evidence="1">
    <location>
        <begin position="258"/>
        <end position="274"/>
    </location>
</feature>
<accession>W4JRV6</accession>
<evidence type="ECO:0008006" key="5">
    <source>
        <dbReference type="Google" id="ProtNLM"/>
    </source>
</evidence>
<dbReference type="Proteomes" id="UP000030671">
    <property type="component" value="Unassembled WGS sequence"/>
</dbReference>
<keyword evidence="2" id="KW-0732">Signal</keyword>
<feature type="compositionally biased region" description="Polar residues" evidence="1">
    <location>
        <begin position="239"/>
        <end position="256"/>
    </location>
</feature>
<evidence type="ECO:0000256" key="1">
    <source>
        <dbReference type="SAM" id="MobiDB-lite"/>
    </source>
</evidence>
<dbReference type="STRING" id="747525.W4JRV6"/>
<name>W4JRV6_HETIT</name>
<gene>
    <name evidence="3" type="ORF">HETIRDRAFT_481330</name>
</gene>
<feature type="region of interest" description="Disordered" evidence="1">
    <location>
        <begin position="236"/>
        <end position="280"/>
    </location>
</feature>
<protein>
    <recommendedName>
        <fullName evidence="5">Carbohydrate-binding module family 19 domain-containing protein</fullName>
    </recommendedName>
</protein>
<dbReference type="OrthoDB" id="2802667at2759"/>
<dbReference type="RefSeq" id="XP_009552075.1">
    <property type="nucleotide sequence ID" value="XM_009553780.1"/>
</dbReference>
<evidence type="ECO:0000313" key="3">
    <source>
        <dbReference type="EMBL" id="ETW75825.1"/>
    </source>
</evidence>